<feature type="transmembrane region" description="Helical" evidence="7">
    <location>
        <begin position="500"/>
        <end position="522"/>
    </location>
</feature>
<keyword evidence="11" id="KW-1185">Reference proteome</keyword>
<gene>
    <name evidence="10" type="ORF">IEN85_23245</name>
</gene>
<evidence type="ECO:0000256" key="2">
    <source>
        <dbReference type="ARBA" id="ARBA00022448"/>
    </source>
</evidence>
<dbReference type="InterPro" id="IPR000515">
    <property type="entry name" value="MetI-like"/>
</dbReference>
<evidence type="ECO:0000256" key="8">
    <source>
        <dbReference type="SAM" id="Coils"/>
    </source>
</evidence>
<feature type="transmembrane region" description="Helical" evidence="7">
    <location>
        <begin position="355"/>
        <end position="378"/>
    </location>
</feature>
<evidence type="ECO:0000256" key="3">
    <source>
        <dbReference type="ARBA" id="ARBA00022475"/>
    </source>
</evidence>
<dbReference type="EMBL" id="JACYFG010000061">
    <property type="protein sequence ID" value="MBD5782435.1"/>
    <property type="molecule type" value="Genomic_DNA"/>
</dbReference>
<keyword evidence="4 7" id="KW-0812">Transmembrane</keyword>
<organism evidence="10 11">
    <name type="scientific">Pelagicoccus enzymogenes</name>
    <dbReference type="NCBI Taxonomy" id="2773457"/>
    <lineage>
        <taxon>Bacteria</taxon>
        <taxon>Pseudomonadati</taxon>
        <taxon>Verrucomicrobiota</taxon>
        <taxon>Opitutia</taxon>
        <taxon>Puniceicoccales</taxon>
        <taxon>Pelagicoccaceae</taxon>
        <taxon>Pelagicoccus</taxon>
    </lineage>
</organism>
<feature type="transmembrane region" description="Helical" evidence="7">
    <location>
        <begin position="320"/>
        <end position="343"/>
    </location>
</feature>
<name>A0A927FEX2_9BACT</name>
<comment type="subcellular location">
    <subcellularLocation>
        <location evidence="1 7">Cell membrane</location>
        <topology evidence="1 7">Multi-pass membrane protein</topology>
    </subcellularLocation>
</comment>
<keyword evidence="6 7" id="KW-0472">Membrane</keyword>
<comment type="similarity">
    <text evidence="7">Belongs to the binding-protein-dependent transport system permease family.</text>
</comment>
<dbReference type="InterPro" id="IPR035906">
    <property type="entry name" value="MetI-like_sf"/>
</dbReference>
<dbReference type="GO" id="GO:0005886">
    <property type="term" value="C:plasma membrane"/>
    <property type="evidence" value="ECO:0007669"/>
    <property type="project" value="UniProtKB-SubCell"/>
</dbReference>
<evidence type="ECO:0000256" key="1">
    <source>
        <dbReference type="ARBA" id="ARBA00004651"/>
    </source>
</evidence>
<accession>A0A927FEX2</accession>
<dbReference type="AlphaFoldDB" id="A0A927FEX2"/>
<evidence type="ECO:0000256" key="4">
    <source>
        <dbReference type="ARBA" id="ARBA00022692"/>
    </source>
</evidence>
<feature type="domain" description="ABC transmembrane type-1" evidence="9">
    <location>
        <begin position="316"/>
        <end position="526"/>
    </location>
</feature>
<evidence type="ECO:0000256" key="5">
    <source>
        <dbReference type="ARBA" id="ARBA00022989"/>
    </source>
</evidence>
<dbReference type="Pfam" id="PF00528">
    <property type="entry name" value="BPD_transp_1"/>
    <property type="match status" value="1"/>
</dbReference>
<keyword evidence="2 7" id="KW-0813">Transport</keyword>
<feature type="transmembrane region" description="Helical" evidence="7">
    <location>
        <begin position="47"/>
        <end position="65"/>
    </location>
</feature>
<comment type="caution">
    <text evidence="10">The sequence shown here is derived from an EMBL/GenBank/DDBJ whole genome shotgun (WGS) entry which is preliminary data.</text>
</comment>
<feature type="coiled-coil region" evidence="8">
    <location>
        <begin position="114"/>
        <end position="163"/>
    </location>
</feature>
<dbReference type="Proteomes" id="UP000622317">
    <property type="component" value="Unassembled WGS sequence"/>
</dbReference>
<feature type="transmembrane region" description="Helical" evidence="7">
    <location>
        <begin position="404"/>
        <end position="429"/>
    </location>
</feature>
<feature type="coiled-coil region" evidence="8">
    <location>
        <begin position="254"/>
        <end position="281"/>
    </location>
</feature>
<dbReference type="Gene3D" id="1.10.3720.10">
    <property type="entry name" value="MetI-like"/>
    <property type="match status" value="1"/>
</dbReference>
<evidence type="ECO:0000259" key="9">
    <source>
        <dbReference type="PROSITE" id="PS50928"/>
    </source>
</evidence>
<dbReference type="PANTHER" id="PTHR30151">
    <property type="entry name" value="ALKANE SULFONATE ABC TRANSPORTER-RELATED, MEMBRANE SUBUNIT"/>
    <property type="match status" value="1"/>
</dbReference>
<keyword evidence="5 7" id="KW-1133">Transmembrane helix</keyword>
<dbReference type="PROSITE" id="PS50928">
    <property type="entry name" value="ABC_TM1"/>
    <property type="match status" value="1"/>
</dbReference>
<dbReference type="SUPFAM" id="SSF161098">
    <property type="entry name" value="MetI-like"/>
    <property type="match status" value="1"/>
</dbReference>
<dbReference type="CDD" id="cd06261">
    <property type="entry name" value="TM_PBP2"/>
    <property type="match status" value="1"/>
</dbReference>
<keyword evidence="8" id="KW-0175">Coiled coil</keyword>
<dbReference type="PANTHER" id="PTHR30151:SF7">
    <property type="entry name" value="NITRATE IMPORT PERMEASE PROTEIN NRTB"/>
    <property type="match status" value="1"/>
</dbReference>
<evidence type="ECO:0000313" key="11">
    <source>
        <dbReference type="Proteomes" id="UP000622317"/>
    </source>
</evidence>
<evidence type="ECO:0000256" key="6">
    <source>
        <dbReference type="ARBA" id="ARBA00023136"/>
    </source>
</evidence>
<feature type="transmembrane region" description="Helical" evidence="7">
    <location>
        <begin position="450"/>
        <end position="480"/>
    </location>
</feature>
<evidence type="ECO:0000313" key="10">
    <source>
        <dbReference type="EMBL" id="MBD5782435.1"/>
    </source>
</evidence>
<proteinExistence type="inferred from homology"/>
<sequence>MAESTKDKIKYRILKALDVSGFTAFDPVIRLFFGEEPQKQFAAIVKYLVIPAIFVLSCVWFWSWIGPRHKTKSGEVPTPDVVWESVQINDTIADREKVKQSDFQLKGAEREAALEAVAKEYAVLTEEVEAAKALVAEREAEKKAREEKLIAPLEEKYDALKSEYRDAAKARDAEIARISEAVSSGDEPASALIAAIREDGIASDKERDVLNGYKAQIDEIRSQKYKPLDLARKRYDSVADKQFFMKTRLEFLDDRNLYVKLDEAQAELNEYMAELSSAGSAKDALKIAKRAVRAEESVARLEGQEYASAVTIYHQTKRSIFTVFVGFFMAAFVAIPVGIMCGLNKIFMACMTPIISVFKPVSPVVWLLIFQIVVGAFFPDPENHVLLNFLNNLPLISSLEINPALIFSACTVAMCAVWPALVNTALGVASIDQDHVNVARVLRLGFWSRLFKIVIPSALPLVFAGLRISLGVGWMVLIAAEALSSSDGLGKFVWDEYQNGSSLTFANIIMVCFVVGIIGFFLDRMMIILQRFVSFDGRGTSV</sequence>
<protein>
    <submittedName>
        <fullName evidence="10">ABC transporter permease subunit</fullName>
    </submittedName>
</protein>
<reference evidence="10" key="1">
    <citation type="submission" date="2020-09" db="EMBL/GenBank/DDBJ databases">
        <title>Pelagicoccus enzymogenes sp. nov. with an EPS production, isolated from marine sediment.</title>
        <authorList>
            <person name="Feng X."/>
        </authorList>
    </citation>
    <scope>NUCLEOTIDE SEQUENCE</scope>
    <source>
        <strain evidence="10">NFK12</strain>
    </source>
</reference>
<keyword evidence="3" id="KW-1003">Cell membrane</keyword>
<dbReference type="RefSeq" id="WP_191619516.1">
    <property type="nucleotide sequence ID" value="NZ_JACYFG010000061.1"/>
</dbReference>
<dbReference type="GO" id="GO:0055085">
    <property type="term" value="P:transmembrane transport"/>
    <property type="evidence" value="ECO:0007669"/>
    <property type="project" value="InterPro"/>
</dbReference>
<evidence type="ECO:0000256" key="7">
    <source>
        <dbReference type="RuleBase" id="RU363032"/>
    </source>
</evidence>